<keyword evidence="3" id="KW-1185">Reference proteome</keyword>
<dbReference type="Proteomes" id="UP001374584">
    <property type="component" value="Unassembled WGS sequence"/>
</dbReference>
<proteinExistence type="predicted"/>
<evidence type="ECO:0000313" key="2">
    <source>
        <dbReference type="EMBL" id="KAK7356528.1"/>
    </source>
</evidence>
<comment type="caution">
    <text evidence="2">The sequence shown here is derived from an EMBL/GenBank/DDBJ whole genome shotgun (WGS) entry which is preliminary data.</text>
</comment>
<dbReference type="PANTHER" id="PTHR31182">
    <property type="entry name" value="C2 NT-TYPE DOMAIN-CONTAINING PROTEIN"/>
    <property type="match status" value="1"/>
</dbReference>
<accession>A0AAN9MS27</accession>
<organism evidence="2 3">
    <name type="scientific">Phaseolus coccineus</name>
    <name type="common">Scarlet runner bean</name>
    <name type="synonym">Phaseolus multiflorus</name>
    <dbReference type="NCBI Taxonomy" id="3886"/>
    <lineage>
        <taxon>Eukaryota</taxon>
        <taxon>Viridiplantae</taxon>
        <taxon>Streptophyta</taxon>
        <taxon>Embryophyta</taxon>
        <taxon>Tracheophyta</taxon>
        <taxon>Spermatophyta</taxon>
        <taxon>Magnoliopsida</taxon>
        <taxon>eudicotyledons</taxon>
        <taxon>Gunneridae</taxon>
        <taxon>Pentapetalae</taxon>
        <taxon>rosids</taxon>
        <taxon>fabids</taxon>
        <taxon>Fabales</taxon>
        <taxon>Fabaceae</taxon>
        <taxon>Papilionoideae</taxon>
        <taxon>50 kb inversion clade</taxon>
        <taxon>NPAAA clade</taxon>
        <taxon>indigoferoid/millettioid clade</taxon>
        <taxon>Phaseoleae</taxon>
        <taxon>Phaseolus</taxon>
    </lineage>
</organism>
<dbReference type="InterPro" id="IPR019448">
    <property type="entry name" value="NT-C2"/>
</dbReference>
<evidence type="ECO:0000259" key="1">
    <source>
        <dbReference type="PROSITE" id="PS51840"/>
    </source>
</evidence>
<evidence type="ECO:0000313" key="3">
    <source>
        <dbReference type="Proteomes" id="UP001374584"/>
    </source>
</evidence>
<dbReference type="AlphaFoldDB" id="A0AAN9MS27"/>
<protein>
    <recommendedName>
        <fullName evidence="1">C2 NT-type domain-containing protein</fullName>
    </recommendedName>
</protein>
<name>A0AAN9MS27_PHACN</name>
<dbReference type="PANTHER" id="PTHR31182:SF23">
    <property type="entry name" value="SPLICING FACTOR 3A SUBUNIT"/>
    <property type="match status" value="1"/>
</dbReference>
<dbReference type="Pfam" id="PF10358">
    <property type="entry name" value="NT-C2"/>
    <property type="match status" value="1"/>
</dbReference>
<gene>
    <name evidence="2" type="ORF">VNO80_15801</name>
</gene>
<dbReference type="PROSITE" id="PS51840">
    <property type="entry name" value="C2_NT"/>
    <property type="match status" value="1"/>
</dbReference>
<sequence length="730" mass="83120">MVVKMMSWLPWPPLSSKKFEAVVTVHRLEGSRGLEKEEEVRSLVVETKWKGQKGVSLRRNIKRNFTREESLGDAGEVEWNQEFRNVCTFTRHKDDGFYPWEVMFTVSNVSKLGPKIRSYVAGVTSINLAKYVPAAVDKDTKIIVPLNIPGTNDTTNLSLSLSLSLLKLEALQEYLDAVQRSTVYPPSLPCSVEPLSTNKDEYTTLKAGLRRVKVFVDYVSAGRAKKASSKDEGSDGRSSNRSEDFEYRYTSDADSLNNDAAINSEENEEDSCERHSLSYENLACGNYAGGLPYSSSIVNGKDECWIHYSSQRGARVDNYNTCDQIECHNTKHRILSWRKRKLHFRSAKVKGELLLKKQYREEGGDDMDYDRRLLSSSDYYTCGKCHKIQDSITTSQSFVPEFEKSFSVGGWEQKEVISRDGQMKLHAQIFFASIDQRSEHVAGESACAVLVALVADWLKVNQVLLPIKCEFDSLIRDGSSEWRTLCENKDYIKRFPDKHFDLETVLQAKIRQVSIVPEKSLVGFFIPGEPESEGFDFLHGTMSFDSIWEEISHSASELHMAREPLVYIVSWNDHFFVLKIEKDAYYIIDTLGERLHEGCNQAYILKFDTSTKIEKLTKKEKKALEPKALNVAVEINGSEENAVDESFLVTPNESNDRREGIICRGKESCKEYIKSFLAAIPIRELQVDVKKGLKASMPLHHRLQIEFHYTHEVTNDTRTNKSCFLNNGSC</sequence>
<reference evidence="2 3" key="1">
    <citation type="submission" date="2024-01" db="EMBL/GenBank/DDBJ databases">
        <title>The genomes of 5 underutilized Papilionoideae crops provide insights into root nodulation and disease resistanc.</title>
        <authorList>
            <person name="Jiang F."/>
        </authorList>
    </citation>
    <scope>NUCLEOTIDE SEQUENCE [LARGE SCALE GENOMIC DNA]</scope>
    <source>
        <strain evidence="2">JINMINGXINNONG_FW02</strain>
        <tissue evidence="2">Leaves</tissue>
    </source>
</reference>
<dbReference type="EMBL" id="JAYMYR010000006">
    <property type="protein sequence ID" value="KAK7356528.1"/>
    <property type="molecule type" value="Genomic_DNA"/>
</dbReference>
<feature type="domain" description="C2 NT-type" evidence="1">
    <location>
        <begin position="9"/>
        <end position="165"/>
    </location>
</feature>